<organism evidence="9 10">
    <name type="scientific">Bittarella massiliensis</name>
    <name type="common">ex Durand et al. 2017</name>
    <dbReference type="NCBI Taxonomy" id="1720313"/>
    <lineage>
        <taxon>Bacteria</taxon>
        <taxon>Bacillati</taxon>
        <taxon>Bacillota</taxon>
        <taxon>Clostridia</taxon>
        <taxon>Eubacteriales</taxon>
        <taxon>Oscillospiraceae</taxon>
        <taxon>Bittarella (ex Durand et al. 2017)</taxon>
    </lineage>
</organism>
<keyword evidence="4" id="KW-1003">Cell membrane</keyword>
<keyword evidence="6 8" id="KW-1133">Transmembrane helix</keyword>
<dbReference type="GO" id="GO:0005886">
    <property type="term" value="C:plasma membrane"/>
    <property type="evidence" value="ECO:0007669"/>
    <property type="project" value="UniProtKB-SubCell"/>
</dbReference>
<evidence type="ECO:0000256" key="8">
    <source>
        <dbReference type="SAM" id="Phobius"/>
    </source>
</evidence>
<comment type="caution">
    <text evidence="9">The sequence shown here is derived from an EMBL/GenBank/DDBJ whole genome shotgun (WGS) entry which is preliminary data.</text>
</comment>
<evidence type="ECO:0000256" key="7">
    <source>
        <dbReference type="ARBA" id="ARBA00023136"/>
    </source>
</evidence>
<reference evidence="9" key="1">
    <citation type="submission" date="2022-06" db="EMBL/GenBank/DDBJ databases">
        <title>Isolation of gut microbiota from human fecal samples.</title>
        <authorList>
            <person name="Pamer E.G."/>
            <person name="Barat B."/>
            <person name="Waligurski E."/>
            <person name="Medina S."/>
            <person name="Paddock L."/>
            <person name="Mostad J."/>
        </authorList>
    </citation>
    <scope>NUCLEOTIDE SEQUENCE</scope>
    <source>
        <strain evidence="9">DFI.7.96</strain>
    </source>
</reference>
<evidence type="ECO:0000256" key="4">
    <source>
        <dbReference type="ARBA" id="ARBA00022475"/>
    </source>
</evidence>
<evidence type="ECO:0000313" key="10">
    <source>
        <dbReference type="Proteomes" id="UP001205063"/>
    </source>
</evidence>
<feature type="non-terminal residue" evidence="9">
    <location>
        <position position="1"/>
    </location>
</feature>
<dbReference type="PANTHER" id="PTHR30330:SF1">
    <property type="entry name" value="AMINO-ACID CARRIER PROTEIN ALST"/>
    <property type="match status" value="1"/>
</dbReference>
<gene>
    <name evidence="9" type="ORF">NE646_14565</name>
</gene>
<dbReference type="InterPro" id="IPR001463">
    <property type="entry name" value="Na/Ala_symport"/>
</dbReference>
<dbReference type="GO" id="GO:0005283">
    <property type="term" value="F:amino acid:sodium symporter activity"/>
    <property type="evidence" value="ECO:0007669"/>
    <property type="project" value="InterPro"/>
</dbReference>
<dbReference type="Pfam" id="PF01235">
    <property type="entry name" value="Na_Ala_symp"/>
    <property type="match status" value="1"/>
</dbReference>
<evidence type="ECO:0000256" key="3">
    <source>
        <dbReference type="ARBA" id="ARBA00022448"/>
    </source>
</evidence>
<accession>A0AAW5KIV9</accession>
<dbReference type="AlphaFoldDB" id="A0AAW5KIV9"/>
<evidence type="ECO:0000256" key="1">
    <source>
        <dbReference type="ARBA" id="ARBA00004651"/>
    </source>
</evidence>
<feature type="transmembrane region" description="Helical" evidence="8">
    <location>
        <begin position="6"/>
        <end position="29"/>
    </location>
</feature>
<comment type="subcellular location">
    <subcellularLocation>
        <location evidence="1">Cell membrane</location>
        <topology evidence="1">Multi-pass membrane protein</topology>
    </subcellularLocation>
</comment>
<dbReference type="EMBL" id="JANGAB010000344">
    <property type="protein sequence ID" value="MCQ4950849.1"/>
    <property type="molecule type" value="Genomic_DNA"/>
</dbReference>
<keyword evidence="5 8" id="KW-0812">Transmembrane</keyword>
<dbReference type="PANTHER" id="PTHR30330">
    <property type="entry name" value="AGSS FAMILY TRANSPORTER, SODIUM-ALANINE"/>
    <property type="match status" value="1"/>
</dbReference>
<name>A0AAW5KIV9_9FIRM</name>
<keyword evidence="7 8" id="KW-0472">Membrane</keyword>
<keyword evidence="3" id="KW-0813">Transport</keyword>
<protein>
    <submittedName>
        <fullName evidence="9">Alanine:cation symporter family protein</fullName>
    </submittedName>
</protein>
<evidence type="ECO:0000256" key="6">
    <source>
        <dbReference type="ARBA" id="ARBA00022989"/>
    </source>
</evidence>
<evidence type="ECO:0000256" key="2">
    <source>
        <dbReference type="ARBA" id="ARBA00009261"/>
    </source>
</evidence>
<comment type="similarity">
    <text evidence="2">Belongs to the alanine or glycine:cation symporter (AGCS) (TC 2.A.25) family.</text>
</comment>
<dbReference type="RefSeq" id="WP_256136951.1">
    <property type="nucleotide sequence ID" value="NZ_JANGAB010000344.1"/>
</dbReference>
<evidence type="ECO:0000256" key="5">
    <source>
        <dbReference type="ARBA" id="ARBA00022692"/>
    </source>
</evidence>
<sequence length="100" mass="10292">TQRIGFITSFIVPVMAIIYKALGFVIIGLNIQKLPQVLSLILSQACDLRAIAGGFAGSAIVIGIKRGLFSIEAGMGSAPNAAATAQVSHPVNQGTVQVLS</sequence>
<evidence type="ECO:0000313" key="9">
    <source>
        <dbReference type="EMBL" id="MCQ4950849.1"/>
    </source>
</evidence>
<proteinExistence type="inferred from homology"/>
<dbReference type="Proteomes" id="UP001205063">
    <property type="component" value="Unassembled WGS sequence"/>
</dbReference>
<feature type="non-terminal residue" evidence="9">
    <location>
        <position position="100"/>
    </location>
</feature>